<name>A0A8J7PF26_9BACT</name>
<accession>A0A8J7PF26</accession>
<dbReference type="InterPro" id="IPR044668">
    <property type="entry name" value="PuuD-like"/>
</dbReference>
<dbReference type="AlphaFoldDB" id="A0A8J7PF26"/>
<protein>
    <submittedName>
        <fullName evidence="2">Gamma-glutamyl-gamma-aminobutyrate hydrolase family protein</fullName>
    </submittedName>
</protein>
<keyword evidence="2" id="KW-0378">Hydrolase</keyword>
<feature type="region of interest" description="Disordered" evidence="1">
    <location>
        <begin position="1"/>
        <end position="20"/>
    </location>
</feature>
<dbReference type="PANTHER" id="PTHR43235">
    <property type="entry name" value="GLUTAMINE AMIDOTRANSFERASE PB2B2.05-RELATED"/>
    <property type="match status" value="1"/>
</dbReference>
<dbReference type="SUPFAM" id="SSF52317">
    <property type="entry name" value="Class I glutamine amidotransferase-like"/>
    <property type="match status" value="1"/>
</dbReference>
<dbReference type="CDD" id="cd01745">
    <property type="entry name" value="GATase1_2"/>
    <property type="match status" value="1"/>
</dbReference>
<dbReference type="Pfam" id="PF07722">
    <property type="entry name" value="Peptidase_C26"/>
    <property type="match status" value="1"/>
</dbReference>
<evidence type="ECO:0000313" key="2">
    <source>
        <dbReference type="EMBL" id="MBN8660117.1"/>
    </source>
</evidence>
<dbReference type="EMBL" id="JAFLCK010000008">
    <property type="protein sequence ID" value="MBN8660117.1"/>
    <property type="molecule type" value="Genomic_DNA"/>
</dbReference>
<reference evidence="2" key="1">
    <citation type="submission" date="2021-02" db="EMBL/GenBank/DDBJ databases">
        <title>Genome-Resolved Metagenomics of a Microbial Community Performing Photosynthetic Biological Nutrient Removal.</title>
        <authorList>
            <person name="Mcdaniel E.A."/>
        </authorList>
    </citation>
    <scope>NUCLEOTIDE SEQUENCE</scope>
    <source>
        <strain evidence="2">UWPOB_OBS1</strain>
    </source>
</reference>
<proteinExistence type="predicted"/>
<dbReference type="InterPro" id="IPR029062">
    <property type="entry name" value="Class_I_gatase-like"/>
</dbReference>
<dbReference type="PANTHER" id="PTHR43235:SF1">
    <property type="entry name" value="GLUTAMINE AMIDOTRANSFERASE PB2B2.05-RELATED"/>
    <property type="match status" value="1"/>
</dbReference>
<dbReference type="GO" id="GO:0005829">
    <property type="term" value="C:cytosol"/>
    <property type="evidence" value="ECO:0007669"/>
    <property type="project" value="TreeGrafter"/>
</dbReference>
<dbReference type="GO" id="GO:0033969">
    <property type="term" value="F:gamma-glutamyl-gamma-aminobutyrate hydrolase activity"/>
    <property type="evidence" value="ECO:0007669"/>
    <property type="project" value="TreeGrafter"/>
</dbReference>
<dbReference type="PROSITE" id="PS51273">
    <property type="entry name" value="GATASE_TYPE_1"/>
    <property type="match status" value="1"/>
</dbReference>
<sequence>MAKHTESKSSQTNQSENNKDSFLPLIGINLDVKVGPPEEAAIQTTYTDSILRSGGVPVLLPPMGDEQLKAVLARLDGVMLIGGADYCPSLYNEEADGTVDLAHERRQDFDFRLARQVLAQSMPVLGVCLGAQLLNILQGGSLIQDIKTSLPESKIEHVSKNGWQEGFTRHEVRLEPATTLAAVYGRERFEVPTSHHQSVKSLGRSLKVSALADDGVVEAIEMVDRTFVIGVQWHPERDYETNKPLFDRLVAAAREFAEQKGLRCAEY</sequence>
<gene>
    <name evidence="2" type="ORF">J0M35_07115</name>
</gene>
<evidence type="ECO:0000313" key="3">
    <source>
        <dbReference type="Proteomes" id="UP000664277"/>
    </source>
</evidence>
<dbReference type="InterPro" id="IPR011697">
    <property type="entry name" value="Peptidase_C26"/>
</dbReference>
<organism evidence="2 3">
    <name type="scientific">Candidatus Obscuribacter phosphatis</name>
    <dbReference type="NCBI Taxonomy" id="1906157"/>
    <lineage>
        <taxon>Bacteria</taxon>
        <taxon>Bacillati</taxon>
        <taxon>Candidatus Melainabacteria</taxon>
        <taxon>Candidatus Obscuribacterales</taxon>
        <taxon>Candidatus Obscuribacteraceae</taxon>
        <taxon>Candidatus Obscuribacter</taxon>
    </lineage>
</organism>
<comment type="caution">
    <text evidence="2">The sequence shown here is derived from an EMBL/GenBank/DDBJ whole genome shotgun (WGS) entry which is preliminary data.</text>
</comment>
<dbReference type="Gene3D" id="3.40.50.880">
    <property type="match status" value="1"/>
</dbReference>
<dbReference type="Proteomes" id="UP000664277">
    <property type="component" value="Unassembled WGS sequence"/>
</dbReference>
<dbReference type="GO" id="GO:0006598">
    <property type="term" value="P:polyamine catabolic process"/>
    <property type="evidence" value="ECO:0007669"/>
    <property type="project" value="TreeGrafter"/>
</dbReference>
<evidence type="ECO:0000256" key="1">
    <source>
        <dbReference type="SAM" id="MobiDB-lite"/>
    </source>
</evidence>